<dbReference type="InterPro" id="IPR004360">
    <property type="entry name" value="Glyas_Fos-R_dOase_dom"/>
</dbReference>
<dbReference type="GO" id="GO:0046872">
    <property type="term" value="F:metal ion binding"/>
    <property type="evidence" value="ECO:0007669"/>
    <property type="project" value="UniProtKB-KW"/>
</dbReference>
<name>A0A4U0SR35_9ACTN</name>
<dbReference type="InterPro" id="IPR005956">
    <property type="entry name" value="4OHPhenylPyrv_dOase"/>
</dbReference>
<dbReference type="Pfam" id="PF00903">
    <property type="entry name" value="Glyoxalase"/>
    <property type="match status" value="1"/>
</dbReference>
<feature type="binding site" evidence="5">
    <location>
        <position position="355"/>
    </location>
    <ligand>
        <name>Fe cation</name>
        <dbReference type="ChEBI" id="CHEBI:24875"/>
    </ligand>
</feature>
<comment type="cofactor">
    <cofactor evidence="5">
        <name>Fe cation</name>
        <dbReference type="ChEBI" id="CHEBI:24875"/>
    </cofactor>
    <text evidence="5">Binds 1 Fe cation per subunit.</text>
</comment>
<feature type="binding site" evidence="5">
    <location>
        <position position="195"/>
    </location>
    <ligand>
        <name>Fe cation</name>
        <dbReference type="ChEBI" id="CHEBI:24875"/>
    </ligand>
</feature>
<dbReference type="PIRSF" id="PIRSF009283">
    <property type="entry name" value="HPP_dOase"/>
    <property type="match status" value="1"/>
</dbReference>
<dbReference type="PANTHER" id="PTHR11959:SF1">
    <property type="entry name" value="4-HYDROXYPHENYLPYRUVATE DIOXYGENASE"/>
    <property type="match status" value="1"/>
</dbReference>
<dbReference type="NCBIfam" id="TIGR01263">
    <property type="entry name" value="4HPPD"/>
    <property type="match status" value="1"/>
</dbReference>
<dbReference type="GO" id="GO:0003868">
    <property type="term" value="F:4-hydroxyphenylpyruvate dioxygenase activity"/>
    <property type="evidence" value="ECO:0007669"/>
    <property type="project" value="UniProtKB-EC"/>
</dbReference>
<dbReference type="Gene3D" id="3.10.180.10">
    <property type="entry name" value="2,3-Dihydroxybiphenyl 1,2-Dioxygenase, domain 1"/>
    <property type="match status" value="2"/>
</dbReference>
<feature type="domain" description="VOC" evidence="6">
    <location>
        <begin position="192"/>
        <end position="344"/>
    </location>
</feature>
<dbReference type="PROSITE" id="PS51819">
    <property type="entry name" value="VOC"/>
    <property type="match status" value="2"/>
</dbReference>
<keyword evidence="4 5" id="KW-0408">Iron</keyword>
<dbReference type="SUPFAM" id="SSF54593">
    <property type="entry name" value="Glyoxalase/Bleomycin resistance protein/Dihydroxybiphenyl dioxygenase"/>
    <property type="match status" value="1"/>
</dbReference>
<dbReference type="GO" id="GO:0006572">
    <property type="term" value="P:L-tyrosine catabolic process"/>
    <property type="evidence" value="ECO:0007669"/>
    <property type="project" value="TreeGrafter"/>
</dbReference>
<dbReference type="InterPro" id="IPR037523">
    <property type="entry name" value="VOC_core"/>
</dbReference>
<gene>
    <name evidence="7" type="primary">hppD</name>
    <name evidence="7" type="ORF">FCI23_04045</name>
</gene>
<keyword evidence="7" id="KW-0670">Pyruvate</keyword>
<dbReference type="CDD" id="cd08342">
    <property type="entry name" value="HPPD_N_like"/>
    <property type="match status" value="1"/>
</dbReference>
<evidence type="ECO:0000313" key="7">
    <source>
        <dbReference type="EMBL" id="TKA12574.1"/>
    </source>
</evidence>
<evidence type="ECO:0000259" key="6">
    <source>
        <dbReference type="PROSITE" id="PS51819"/>
    </source>
</evidence>
<reference evidence="7 8" key="1">
    <citation type="submission" date="2019-04" db="EMBL/GenBank/DDBJ databases">
        <title>Streptomyces oryziradicis sp. nov., a novel actinomycete isolated from rhizosphere soil of rice (Oryza sativa L.).</title>
        <authorList>
            <person name="Li C."/>
        </authorList>
    </citation>
    <scope>NUCLEOTIDE SEQUENCE [LARGE SCALE GENOMIC DNA]</scope>
    <source>
        <strain evidence="7 8">NEAU-C40</strain>
    </source>
</reference>
<proteinExistence type="inferred from homology"/>
<dbReference type="InterPro" id="IPR041736">
    <property type="entry name" value="4OHPhenylPyrv_dOase_N"/>
</dbReference>
<keyword evidence="7" id="KW-0223">Dioxygenase</keyword>
<evidence type="ECO:0000256" key="3">
    <source>
        <dbReference type="ARBA" id="ARBA00022737"/>
    </source>
</evidence>
<dbReference type="PANTHER" id="PTHR11959">
    <property type="entry name" value="4-HYDROXYPHENYLPYRUVATE DIOXYGENASE"/>
    <property type="match status" value="1"/>
</dbReference>
<keyword evidence="3" id="KW-0677">Repeat</keyword>
<feature type="binding site" evidence="5">
    <location>
        <position position="276"/>
    </location>
    <ligand>
        <name>Fe cation</name>
        <dbReference type="ChEBI" id="CHEBI:24875"/>
    </ligand>
</feature>
<sequence>MTHSVADVDLTRLIGAVEHDDTTDPFPVIGMDHIRFYVGNAKQAAHYYSTAFGMTCVAYRGPENGSRDVAEYVLTSGKARFLITGEVHAGTEAGQSVVAHGDGVTDLAIEVPDVDRAVAHAREQGATVLSEPHDLTDEYGTVRVAALATYGQTRHTLVDRSRYTGPFLPGFTEHGPLFHAKPAGHPKRYFQAVDHCVGNVERMEEWVGFYNRVMGFTNMKEFIGDDIATEYSALMSKVVASGNHRVKFPINEPAAGTRKSQIDEYLEFYGGPGVQHLALATGDIVASVRAMREMGVEFLDTPDTYYDTLGEWVGDTRVPVDTLRELKILADRDEDGYLLQIFTKPLQDRPTVFFELIERHGSLGFGKGNFKALFEAIEREQARRGNL</sequence>
<dbReference type="EMBL" id="SUMC01000003">
    <property type="protein sequence ID" value="TKA12574.1"/>
    <property type="molecule type" value="Genomic_DNA"/>
</dbReference>
<dbReference type="CDD" id="cd07250">
    <property type="entry name" value="HPPD_C_like"/>
    <property type="match status" value="1"/>
</dbReference>
<dbReference type="EC" id="1.13.11.27" evidence="7"/>
<keyword evidence="2 5" id="KW-0479">Metal-binding</keyword>
<dbReference type="Proteomes" id="UP000305778">
    <property type="component" value="Unassembled WGS sequence"/>
</dbReference>
<evidence type="ECO:0000256" key="5">
    <source>
        <dbReference type="PIRSR" id="PIRSR009283-1"/>
    </source>
</evidence>
<keyword evidence="8" id="KW-1185">Reference proteome</keyword>
<dbReference type="OrthoDB" id="9780241at2"/>
<feature type="domain" description="VOC" evidence="6">
    <location>
        <begin position="30"/>
        <end position="160"/>
    </location>
</feature>
<evidence type="ECO:0000256" key="1">
    <source>
        <dbReference type="ARBA" id="ARBA00005877"/>
    </source>
</evidence>
<organism evidence="7 8">
    <name type="scientific">Actinacidiphila oryziradicis</name>
    <dbReference type="NCBI Taxonomy" id="2571141"/>
    <lineage>
        <taxon>Bacteria</taxon>
        <taxon>Bacillati</taxon>
        <taxon>Actinomycetota</taxon>
        <taxon>Actinomycetes</taxon>
        <taxon>Kitasatosporales</taxon>
        <taxon>Streptomycetaceae</taxon>
        <taxon>Actinacidiphila</taxon>
    </lineage>
</organism>
<dbReference type="FunFam" id="3.10.180.10:FF:000001">
    <property type="entry name" value="4-hydroxyphenylpyruvate dioxygenase"/>
    <property type="match status" value="1"/>
</dbReference>
<dbReference type="InterPro" id="IPR029068">
    <property type="entry name" value="Glyas_Bleomycin-R_OHBP_Dase"/>
</dbReference>
<dbReference type="InterPro" id="IPR041735">
    <property type="entry name" value="4OHPhenylPyrv_dOase_C"/>
</dbReference>
<comment type="caution">
    <text evidence="7">The sequence shown here is derived from an EMBL/GenBank/DDBJ whole genome shotgun (WGS) entry which is preliminary data.</text>
</comment>
<protein>
    <submittedName>
        <fullName evidence="7">4-hydroxyphenylpyruvate dioxygenase</fullName>
        <ecNumber evidence="7">1.13.11.27</ecNumber>
    </submittedName>
</protein>
<keyword evidence="7" id="KW-0560">Oxidoreductase</keyword>
<evidence type="ECO:0000256" key="4">
    <source>
        <dbReference type="ARBA" id="ARBA00023004"/>
    </source>
</evidence>
<dbReference type="AlphaFoldDB" id="A0A4U0SR35"/>
<accession>A0A4U0SR35</accession>
<dbReference type="Pfam" id="PF13669">
    <property type="entry name" value="Glyoxalase_4"/>
    <property type="match status" value="1"/>
</dbReference>
<evidence type="ECO:0000313" key="8">
    <source>
        <dbReference type="Proteomes" id="UP000305778"/>
    </source>
</evidence>
<comment type="similarity">
    <text evidence="1">Belongs to the 4HPPD family.</text>
</comment>
<evidence type="ECO:0000256" key="2">
    <source>
        <dbReference type="ARBA" id="ARBA00022723"/>
    </source>
</evidence>